<protein>
    <submittedName>
        <fullName evidence="2">Uncharacterized protein</fullName>
    </submittedName>
</protein>
<dbReference type="AlphaFoldDB" id="X1VNZ1"/>
<organism evidence="2">
    <name type="scientific">marine sediment metagenome</name>
    <dbReference type="NCBI Taxonomy" id="412755"/>
    <lineage>
        <taxon>unclassified sequences</taxon>
        <taxon>metagenomes</taxon>
        <taxon>ecological metagenomes</taxon>
    </lineage>
</organism>
<sequence length="226" mass="25269">DELIKAFGQKPKELRIVFLEDEEGIASQYYRCYSRSRGLVCRGDGEVCMRMLDVKTGALPTKETSETALKEMPCQGRECPDYQAGQCREVMNLQFMLPEISGMGVWQIDTSSINSIRNINSCLEMIRAIYNRVAMVPLLLTLEKMEVTPPGGTKKNVHVLNIRSTDTMIEAAIKAQKPPLELIAGPPDLEQAESDIAAFWPVEEQDRKLSDEEAAERMTPGEIAKA</sequence>
<proteinExistence type="predicted"/>
<feature type="non-terminal residue" evidence="2">
    <location>
        <position position="226"/>
    </location>
</feature>
<dbReference type="EMBL" id="BARW01035143">
    <property type="protein sequence ID" value="GAJ18106.1"/>
    <property type="molecule type" value="Genomic_DNA"/>
</dbReference>
<feature type="region of interest" description="Disordered" evidence="1">
    <location>
        <begin position="206"/>
        <end position="226"/>
    </location>
</feature>
<dbReference type="InterPro" id="IPR043991">
    <property type="entry name" value="Gp3-like"/>
</dbReference>
<feature type="non-terminal residue" evidence="2">
    <location>
        <position position="1"/>
    </location>
</feature>
<dbReference type="Pfam" id="PF18897">
    <property type="entry name" value="Gp3-like"/>
    <property type="match status" value="1"/>
</dbReference>
<evidence type="ECO:0000313" key="2">
    <source>
        <dbReference type="EMBL" id="GAJ18106.1"/>
    </source>
</evidence>
<reference evidence="2" key="1">
    <citation type="journal article" date="2014" name="Front. Microbiol.">
        <title>High frequency of phylogenetically diverse reductive dehalogenase-homologous genes in deep subseafloor sedimentary metagenomes.</title>
        <authorList>
            <person name="Kawai M."/>
            <person name="Futagami T."/>
            <person name="Toyoda A."/>
            <person name="Takaki Y."/>
            <person name="Nishi S."/>
            <person name="Hori S."/>
            <person name="Arai W."/>
            <person name="Tsubouchi T."/>
            <person name="Morono Y."/>
            <person name="Uchiyama I."/>
            <person name="Ito T."/>
            <person name="Fujiyama A."/>
            <person name="Inagaki F."/>
            <person name="Takami H."/>
        </authorList>
    </citation>
    <scope>NUCLEOTIDE SEQUENCE</scope>
    <source>
        <strain evidence="2">Expedition CK06-06</strain>
    </source>
</reference>
<gene>
    <name evidence="2" type="ORF">S12H4_54893</name>
</gene>
<evidence type="ECO:0000256" key="1">
    <source>
        <dbReference type="SAM" id="MobiDB-lite"/>
    </source>
</evidence>
<accession>X1VNZ1</accession>
<comment type="caution">
    <text evidence="2">The sequence shown here is derived from an EMBL/GenBank/DDBJ whole genome shotgun (WGS) entry which is preliminary data.</text>
</comment>
<name>X1VNZ1_9ZZZZ</name>